<accession>A0A344L2V8</accession>
<dbReference type="SUPFAM" id="SSF51905">
    <property type="entry name" value="FAD/NAD(P)-binding domain"/>
    <property type="match status" value="1"/>
</dbReference>
<reference evidence="4 5" key="1">
    <citation type="submission" date="2016-04" db="EMBL/GenBank/DDBJ databases">
        <title>Complete genome sequence and analysis of deep-sea sediment isolate, Amycolatopsis sp. WP1.</title>
        <authorList>
            <person name="Wang H."/>
            <person name="Chen S."/>
            <person name="Wu Q."/>
        </authorList>
    </citation>
    <scope>NUCLEOTIDE SEQUENCE [LARGE SCALE GENOMIC DNA]</scope>
    <source>
        <strain evidence="4 5">WP1</strain>
    </source>
</reference>
<dbReference type="EMBL" id="CP015163">
    <property type="protein sequence ID" value="AXB42382.1"/>
    <property type="molecule type" value="Genomic_DNA"/>
</dbReference>
<dbReference type="Gene3D" id="3.50.50.60">
    <property type="entry name" value="FAD/NAD(P)-binding domain"/>
    <property type="match status" value="1"/>
</dbReference>
<dbReference type="InterPro" id="IPR036188">
    <property type="entry name" value="FAD/NAD-bd_sf"/>
</dbReference>
<dbReference type="PANTHER" id="PTHR13847:SF289">
    <property type="entry name" value="GLYCINE OXIDASE"/>
    <property type="match status" value="1"/>
</dbReference>
<dbReference type="KEGG" id="aab:A4R43_07450"/>
<dbReference type="Proteomes" id="UP000250434">
    <property type="component" value="Chromosome"/>
</dbReference>
<organism evidence="4 5">
    <name type="scientific">Amycolatopsis albispora</name>
    <dbReference type="NCBI Taxonomy" id="1804986"/>
    <lineage>
        <taxon>Bacteria</taxon>
        <taxon>Bacillati</taxon>
        <taxon>Actinomycetota</taxon>
        <taxon>Actinomycetes</taxon>
        <taxon>Pseudonocardiales</taxon>
        <taxon>Pseudonocardiaceae</taxon>
        <taxon>Amycolatopsis</taxon>
    </lineage>
</organism>
<feature type="domain" description="FAD dependent oxidoreductase" evidence="3">
    <location>
        <begin position="2"/>
        <end position="345"/>
    </location>
</feature>
<evidence type="ECO:0000256" key="1">
    <source>
        <dbReference type="ARBA" id="ARBA00023002"/>
    </source>
</evidence>
<dbReference type="PRINTS" id="PR00420">
    <property type="entry name" value="RNGMNOXGNASE"/>
</dbReference>
<protein>
    <submittedName>
        <fullName evidence="4">Fructosyl-amino acid oxidase</fullName>
    </submittedName>
</protein>
<evidence type="ECO:0000313" key="4">
    <source>
        <dbReference type="EMBL" id="AXB42382.1"/>
    </source>
</evidence>
<dbReference type="OrthoDB" id="4775411at2"/>
<feature type="region of interest" description="Disordered" evidence="2">
    <location>
        <begin position="358"/>
        <end position="381"/>
    </location>
</feature>
<sequence length="381" mass="39822">MKVIVVGAGVLGISVARSLARAGAEVLILDRTGPGAGTSSTTFAWTNANRKPDPDYYRITLAGMAEHRELAAELPGEQAYFPSGGLQFADAETEPWLTANVERLQGLGYPARWIDRDEASALAGGIRIPARTTVIAHFPAEGYVRPDRFVQNLLADAVRHGAALSTGTVVSISDGHRARVELAGGEVHTADRVVLATGRWTGELAAASGFDVPMVSNVERGSPVIGLLGYVRSPLDLRCVLHTPGLNLRPGAGAPAVVQALDVNPGVDPARPPGPGSDQAATIAARLAALLPDPGEVPEIELRVGFRSLPADGNPITGYLGERIYCVVSHGGITLAPLLGRLVAAEVAGDQREELLEPFRPGRFAGQAVPAPARPAKLGEQ</sequence>
<dbReference type="InterPro" id="IPR006076">
    <property type="entry name" value="FAD-dep_OxRdtase"/>
</dbReference>
<dbReference type="AlphaFoldDB" id="A0A344L2V8"/>
<keyword evidence="1" id="KW-0560">Oxidoreductase</keyword>
<evidence type="ECO:0000256" key="2">
    <source>
        <dbReference type="SAM" id="MobiDB-lite"/>
    </source>
</evidence>
<dbReference type="GO" id="GO:0016491">
    <property type="term" value="F:oxidoreductase activity"/>
    <property type="evidence" value="ECO:0007669"/>
    <property type="project" value="UniProtKB-KW"/>
</dbReference>
<dbReference type="GO" id="GO:0005737">
    <property type="term" value="C:cytoplasm"/>
    <property type="evidence" value="ECO:0007669"/>
    <property type="project" value="TreeGrafter"/>
</dbReference>
<dbReference type="PANTHER" id="PTHR13847">
    <property type="entry name" value="SARCOSINE DEHYDROGENASE-RELATED"/>
    <property type="match status" value="1"/>
</dbReference>
<dbReference type="Pfam" id="PF01266">
    <property type="entry name" value="DAO"/>
    <property type="match status" value="1"/>
</dbReference>
<dbReference type="Gene3D" id="3.30.9.10">
    <property type="entry name" value="D-Amino Acid Oxidase, subunit A, domain 2"/>
    <property type="match status" value="1"/>
</dbReference>
<evidence type="ECO:0000259" key="3">
    <source>
        <dbReference type="Pfam" id="PF01266"/>
    </source>
</evidence>
<dbReference type="RefSeq" id="WP_113691654.1">
    <property type="nucleotide sequence ID" value="NZ_CP015163.1"/>
</dbReference>
<name>A0A344L2V8_9PSEU</name>
<evidence type="ECO:0000313" key="5">
    <source>
        <dbReference type="Proteomes" id="UP000250434"/>
    </source>
</evidence>
<keyword evidence="5" id="KW-1185">Reference proteome</keyword>
<gene>
    <name evidence="4" type="ORF">A4R43_07450</name>
</gene>
<proteinExistence type="predicted"/>